<dbReference type="AlphaFoldDB" id="A0A511J827"/>
<comment type="caution">
    <text evidence="1">The sequence shown here is derived from an EMBL/GenBank/DDBJ whole genome shotgun (WGS) entry which is preliminary data.</text>
</comment>
<dbReference type="RefSeq" id="WP_186812571.1">
    <property type="nucleotide sequence ID" value="NZ_BJWG01000002.1"/>
</dbReference>
<name>A0A511J827_9CELL</name>
<keyword evidence="2" id="KW-1185">Reference proteome</keyword>
<reference evidence="1 2" key="1">
    <citation type="submission" date="2019-07" db="EMBL/GenBank/DDBJ databases">
        <title>Whole genome shotgun sequence of Cellulomonas composti NBRC 100758.</title>
        <authorList>
            <person name="Hosoyama A."/>
            <person name="Uohara A."/>
            <person name="Ohji S."/>
            <person name="Ichikawa N."/>
        </authorList>
    </citation>
    <scope>NUCLEOTIDE SEQUENCE [LARGE SCALE GENOMIC DNA]</scope>
    <source>
        <strain evidence="1 2">NBRC 100758</strain>
    </source>
</reference>
<organism evidence="1 2">
    <name type="scientific">Cellulomonas composti</name>
    <dbReference type="NCBI Taxonomy" id="266130"/>
    <lineage>
        <taxon>Bacteria</taxon>
        <taxon>Bacillati</taxon>
        <taxon>Actinomycetota</taxon>
        <taxon>Actinomycetes</taxon>
        <taxon>Micrococcales</taxon>
        <taxon>Cellulomonadaceae</taxon>
        <taxon>Cellulomonas</taxon>
    </lineage>
</organism>
<evidence type="ECO:0000313" key="2">
    <source>
        <dbReference type="Proteomes" id="UP000321720"/>
    </source>
</evidence>
<evidence type="ECO:0000313" key="1">
    <source>
        <dbReference type="EMBL" id="GEL94138.1"/>
    </source>
</evidence>
<dbReference type="EMBL" id="BJWG01000002">
    <property type="protein sequence ID" value="GEL94138.1"/>
    <property type="molecule type" value="Genomic_DNA"/>
</dbReference>
<sequence length="132" mass="14234">MVDPEEFETIRAEICASGPASDGDNLLGMEIDACAFLGDPAYADDEPGLWQDMTVRSARNGDWLIVGEANARTVDASAIADALSRIWSDQLRYRFRSAHTVVSTQGTVNLRAVTQTAPGGFWVTADVRVSLA</sequence>
<accession>A0A511J827</accession>
<dbReference type="Proteomes" id="UP000321720">
    <property type="component" value="Unassembled WGS sequence"/>
</dbReference>
<protein>
    <submittedName>
        <fullName evidence="1">Uncharacterized protein</fullName>
    </submittedName>
</protein>
<proteinExistence type="predicted"/>
<gene>
    <name evidence="1" type="ORF">CCO02nite_07960</name>
</gene>